<dbReference type="AlphaFoldDB" id="A0AB37FZV0"/>
<reference evidence="2 3" key="1">
    <citation type="submission" date="2020-07" db="EMBL/GenBank/DDBJ databases">
        <title>Complete genome sequences of Streptococcus suis pig pathogenic strain 10, 13-00283-02 and 16085/3b.</title>
        <authorList>
            <person name="Bunk B."/>
            <person name="Jakobczak B."/>
            <person name="Florian V."/>
            <person name="Dittmar D."/>
            <person name="Maeder U."/>
            <person name="Jarek M."/>
            <person name="Baums C.G."/>
            <person name="Haeussler S."/>
            <person name="Voelker U."/>
            <person name="Michalik S."/>
        </authorList>
    </citation>
    <scope>NUCLEOTIDE SEQUENCE [LARGE SCALE GENOMIC DNA]</scope>
    <source>
        <strain evidence="2 3">13-00283-02</strain>
    </source>
</reference>
<evidence type="ECO:0000313" key="3">
    <source>
        <dbReference type="Proteomes" id="UP000516797"/>
    </source>
</evidence>
<accession>A0AB37FZV0</accession>
<dbReference type="Proteomes" id="UP000516797">
    <property type="component" value="Chromosome"/>
</dbReference>
<proteinExistence type="predicted"/>
<dbReference type="Pfam" id="PF01609">
    <property type="entry name" value="DDE_Tnp_1"/>
    <property type="match status" value="1"/>
</dbReference>
<dbReference type="GO" id="GO:0006313">
    <property type="term" value="P:DNA transposition"/>
    <property type="evidence" value="ECO:0007669"/>
    <property type="project" value="InterPro"/>
</dbReference>
<name>A0AB37FZV0_STRSU</name>
<dbReference type="InterPro" id="IPR002559">
    <property type="entry name" value="Transposase_11"/>
</dbReference>
<feature type="domain" description="Transposase IS4-like" evidence="1">
    <location>
        <begin position="4"/>
        <end position="163"/>
    </location>
</feature>
<dbReference type="EMBL" id="CP058741">
    <property type="protein sequence ID" value="QOE27601.1"/>
    <property type="molecule type" value="Genomic_DNA"/>
</dbReference>
<dbReference type="GO" id="GO:0004803">
    <property type="term" value="F:transposase activity"/>
    <property type="evidence" value="ECO:0007669"/>
    <property type="project" value="InterPro"/>
</dbReference>
<evidence type="ECO:0000259" key="1">
    <source>
        <dbReference type="Pfam" id="PF01609"/>
    </source>
</evidence>
<dbReference type="InterPro" id="IPR012337">
    <property type="entry name" value="RNaseH-like_sf"/>
</dbReference>
<sequence length="240" mass="28283">MVHCQEKNWLYVIRIRDGNASIKSGLNLPDTPCFDEHFNLKLCRKQTQEMKQNYRDFPNQYHYLTHHYPFDFLPSSSRKAEPISFYELTFRMVRLEIQPGCYETLVTNTDNPVEKLKDLYASSWSIETSFRDLKYSVGLTHFHAKKKEGILQEIYARFINVNFCKWLISHVTIKQSKAKKAYKINFSDAVYACQKFLRGILASSKLNTYIAKHLSIVRPNRTFPRMIKSQSPVSFTYRVP</sequence>
<gene>
    <name evidence="2" type="ORF">SSU1300283_00270</name>
</gene>
<dbReference type="GO" id="GO:0003677">
    <property type="term" value="F:DNA binding"/>
    <property type="evidence" value="ECO:0007669"/>
    <property type="project" value="InterPro"/>
</dbReference>
<organism evidence="2 3">
    <name type="scientific">Streptococcus suis</name>
    <dbReference type="NCBI Taxonomy" id="1307"/>
    <lineage>
        <taxon>Bacteria</taxon>
        <taxon>Bacillati</taxon>
        <taxon>Bacillota</taxon>
        <taxon>Bacilli</taxon>
        <taxon>Lactobacillales</taxon>
        <taxon>Streptococcaceae</taxon>
        <taxon>Streptococcus</taxon>
    </lineage>
</organism>
<protein>
    <submittedName>
        <fullName evidence="2">IS4 family transposase ISSsu2</fullName>
    </submittedName>
</protein>
<evidence type="ECO:0000313" key="2">
    <source>
        <dbReference type="EMBL" id="QOE27601.1"/>
    </source>
</evidence>
<dbReference type="SUPFAM" id="SSF53098">
    <property type="entry name" value="Ribonuclease H-like"/>
    <property type="match status" value="1"/>
</dbReference>